<accession>A0ABR2S2V8</accession>
<evidence type="ECO:0000259" key="9">
    <source>
        <dbReference type="Pfam" id="PF07714"/>
    </source>
</evidence>
<feature type="domain" description="Serine-threonine/tyrosine-protein kinase catalytic" evidence="9">
    <location>
        <begin position="17"/>
        <end position="119"/>
    </location>
</feature>
<comment type="catalytic activity">
    <reaction evidence="8">
        <text>L-seryl-[protein] + ATP = O-phospho-L-seryl-[protein] + ADP + H(+)</text>
        <dbReference type="Rhea" id="RHEA:17989"/>
        <dbReference type="Rhea" id="RHEA-COMP:9863"/>
        <dbReference type="Rhea" id="RHEA-COMP:11604"/>
        <dbReference type="ChEBI" id="CHEBI:15378"/>
        <dbReference type="ChEBI" id="CHEBI:29999"/>
        <dbReference type="ChEBI" id="CHEBI:30616"/>
        <dbReference type="ChEBI" id="CHEBI:83421"/>
        <dbReference type="ChEBI" id="CHEBI:456216"/>
        <dbReference type="EC" id="2.7.11.1"/>
    </reaction>
</comment>
<dbReference type="Gene3D" id="1.10.510.10">
    <property type="entry name" value="Transferase(Phosphotransferase) domain 1"/>
    <property type="match status" value="1"/>
</dbReference>
<reference evidence="10 11" key="1">
    <citation type="journal article" date="2024" name="G3 (Bethesda)">
        <title>Genome assembly of Hibiscus sabdariffa L. provides insights into metabolisms of medicinal natural products.</title>
        <authorList>
            <person name="Kim T."/>
        </authorList>
    </citation>
    <scope>NUCLEOTIDE SEQUENCE [LARGE SCALE GENOMIC DNA]</scope>
    <source>
        <strain evidence="10">TK-2024</strain>
        <tissue evidence="10">Old leaves</tissue>
    </source>
</reference>
<evidence type="ECO:0000256" key="4">
    <source>
        <dbReference type="ARBA" id="ARBA00022741"/>
    </source>
</evidence>
<dbReference type="InterPro" id="IPR001245">
    <property type="entry name" value="Ser-Thr/Tyr_kinase_cat_dom"/>
</dbReference>
<proteinExistence type="predicted"/>
<evidence type="ECO:0000256" key="2">
    <source>
        <dbReference type="ARBA" id="ARBA00022527"/>
    </source>
</evidence>
<evidence type="ECO:0000256" key="6">
    <source>
        <dbReference type="ARBA" id="ARBA00022840"/>
    </source>
</evidence>
<dbReference type="PANTHER" id="PTHR48005">
    <property type="entry name" value="LEUCINE RICH REPEAT KINASE 2"/>
    <property type="match status" value="1"/>
</dbReference>
<evidence type="ECO:0000256" key="8">
    <source>
        <dbReference type="ARBA" id="ARBA00048679"/>
    </source>
</evidence>
<evidence type="ECO:0000256" key="5">
    <source>
        <dbReference type="ARBA" id="ARBA00022777"/>
    </source>
</evidence>
<protein>
    <recommendedName>
        <fullName evidence="1">non-specific serine/threonine protein kinase</fullName>
        <ecNumber evidence="1">2.7.11.1</ecNumber>
    </recommendedName>
</protein>
<keyword evidence="11" id="KW-1185">Reference proteome</keyword>
<name>A0ABR2S2V8_9ROSI</name>
<evidence type="ECO:0000256" key="7">
    <source>
        <dbReference type="ARBA" id="ARBA00047899"/>
    </source>
</evidence>
<dbReference type="InterPro" id="IPR011009">
    <property type="entry name" value="Kinase-like_dom_sf"/>
</dbReference>
<sequence>MEELHSKTSLKPQTASTSNIVSALTELTYTMVVAEKCDVYSFGVLTLEILMGKHPSDFLVSLSTLSFNNIMLSDRLDPRLSLPSDRRVVEEIVFAATIAFACLRSNPKLRPTMKRVSQEFLCQKRAVAADHLQVISVLQLKNHDPYMENECEIQSENTVQDDEIHGTSST</sequence>
<keyword evidence="6" id="KW-0067">ATP-binding</keyword>
<dbReference type="SUPFAM" id="SSF56112">
    <property type="entry name" value="Protein kinase-like (PK-like)"/>
    <property type="match status" value="1"/>
</dbReference>
<gene>
    <name evidence="10" type="ORF">V6N11_053778</name>
</gene>
<keyword evidence="4" id="KW-0547">Nucleotide-binding</keyword>
<keyword evidence="5" id="KW-0418">Kinase</keyword>
<evidence type="ECO:0000256" key="1">
    <source>
        <dbReference type="ARBA" id="ARBA00012513"/>
    </source>
</evidence>
<comment type="caution">
    <text evidence="10">The sequence shown here is derived from an EMBL/GenBank/DDBJ whole genome shotgun (WGS) entry which is preliminary data.</text>
</comment>
<dbReference type="Pfam" id="PF07714">
    <property type="entry name" value="PK_Tyr_Ser-Thr"/>
    <property type="match status" value="1"/>
</dbReference>
<evidence type="ECO:0000313" key="10">
    <source>
        <dbReference type="EMBL" id="KAK9019252.1"/>
    </source>
</evidence>
<evidence type="ECO:0000313" key="11">
    <source>
        <dbReference type="Proteomes" id="UP001396334"/>
    </source>
</evidence>
<comment type="catalytic activity">
    <reaction evidence="7">
        <text>L-threonyl-[protein] + ATP = O-phospho-L-threonyl-[protein] + ADP + H(+)</text>
        <dbReference type="Rhea" id="RHEA:46608"/>
        <dbReference type="Rhea" id="RHEA-COMP:11060"/>
        <dbReference type="Rhea" id="RHEA-COMP:11605"/>
        <dbReference type="ChEBI" id="CHEBI:15378"/>
        <dbReference type="ChEBI" id="CHEBI:30013"/>
        <dbReference type="ChEBI" id="CHEBI:30616"/>
        <dbReference type="ChEBI" id="CHEBI:61977"/>
        <dbReference type="ChEBI" id="CHEBI:456216"/>
        <dbReference type="EC" id="2.7.11.1"/>
    </reaction>
</comment>
<organism evidence="10 11">
    <name type="scientific">Hibiscus sabdariffa</name>
    <name type="common">roselle</name>
    <dbReference type="NCBI Taxonomy" id="183260"/>
    <lineage>
        <taxon>Eukaryota</taxon>
        <taxon>Viridiplantae</taxon>
        <taxon>Streptophyta</taxon>
        <taxon>Embryophyta</taxon>
        <taxon>Tracheophyta</taxon>
        <taxon>Spermatophyta</taxon>
        <taxon>Magnoliopsida</taxon>
        <taxon>eudicotyledons</taxon>
        <taxon>Gunneridae</taxon>
        <taxon>Pentapetalae</taxon>
        <taxon>rosids</taxon>
        <taxon>malvids</taxon>
        <taxon>Malvales</taxon>
        <taxon>Malvaceae</taxon>
        <taxon>Malvoideae</taxon>
        <taxon>Hibiscus</taxon>
    </lineage>
</organism>
<dbReference type="EC" id="2.7.11.1" evidence="1"/>
<dbReference type="EMBL" id="JBBPBN010000017">
    <property type="protein sequence ID" value="KAK9019252.1"/>
    <property type="molecule type" value="Genomic_DNA"/>
</dbReference>
<dbReference type="Proteomes" id="UP001396334">
    <property type="component" value="Unassembled WGS sequence"/>
</dbReference>
<dbReference type="InterPro" id="IPR051420">
    <property type="entry name" value="Ser_Thr_Kinases_DiverseReg"/>
</dbReference>
<keyword evidence="2" id="KW-0723">Serine/threonine-protein kinase</keyword>
<dbReference type="PANTHER" id="PTHR48005:SF16">
    <property type="entry name" value="MDIS1-INTERACTING RECEPTOR LIKE KINASE 2-LIKE ISOFORM X1"/>
    <property type="match status" value="1"/>
</dbReference>
<evidence type="ECO:0000256" key="3">
    <source>
        <dbReference type="ARBA" id="ARBA00022679"/>
    </source>
</evidence>
<keyword evidence="3" id="KW-0808">Transferase</keyword>